<evidence type="ECO:0000313" key="3">
    <source>
        <dbReference type="EMBL" id="KAF0887633.1"/>
    </source>
</evidence>
<feature type="domain" description="Factor of DNA methylation 1-5/IDN2" evidence="2">
    <location>
        <begin position="223"/>
        <end position="334"/>
    </location>
</feature>
<name>A0A6G1BJP0_9ORYZ</name>
<feature type="coiled-coil region" evidence="1">
    <location>
        <begin position="36"/>
        <end position="138"/>
    </location>
</feature>
<dbReference type="AlphaFoldDB" id="A0A6G1BJP0"/>
<dbReference type="GO" id="GO:0080188">
    <property type="term" value="P:gene silencing by siRNA-directed DNA methylation"/>
    <property type="evidence" value="ECO:0007669"/>
    <property type="project" value="InterPro"/>
</dbReference>
<evidence type="ECO:0000259" key="2">
    <source>
        <dbReference type="Pfam" id="PF03469"/>
    </source>
</evidence>
<evidence type="ECO:0000256" key="1">
    <source>
        <dbReference type="SAM" id="Coils"/>
    </source>
</evidence>
<protein>
    <recommendedName>
        <fullName evidence="2">Factor of DNA methylation 1-5/IDN2 domain-containing protein</fullName>
    </recommendedName>
</protein>
<dbReference type="InterPro" id="IPR045177">
    <property type="entry name" value="FDM1-5/IDN2"/>
</dbReference>
<dbReference type="InterPro" id="IPR005379">
    <property type="entry name" value="FDM1-5/IDN2_XH"/>
</dbReference>
<dbReference type="PANTHER" id="PTHR21596:SF55">
    <property type="entry name" value="OS12G0572500 PROTEIN"/>
    <property type="match status" value="1"/>
</dbReference>
<dbReference type="EMBL" id="SPHZ02000012">
    <property type="protein sequence ID" value="KAF0887633.1"/>
    <property type="molecule type" value="Genomic_DNA"/>
</dbReference>
<proteinExistence type="predicted"/>
<keyword evidence="1" id="KW-0175">Coiled coil</keyword>
<keyword evidence="4" id="KW-1185">Reference proteome</keyword>
<organism evidence="3 4">
    <name type="scientific">Oryza meyeriana var. granulata</name>
    <dbReference type="NCBI Taxonomy" id="110450"/>
    <lineage>
        <taxon>Eukaryota</taxon>
        <taxon>Viridiplantae</taxon>
        <taxon>Streptophyta</taxon>
        <taxon>Embryophyta</taxon>
        <taxon>Tracheophyta</taxon>
        <taxon>Spermatophyta</taxon>
        <taxon>Magnoliopsida</taxon>
        <taxon>Liliopsida</taxon>
        <taxon>Poales</taxon>
        <taxon>Poaceae</taxon>
        <taxon>BOP clade</taxon>
        <taxon>Oryzoideae</taxon>
        <taxon>Oryzeae</taxon>
        <taxon>Oryzinae</taxon>
        <taxon>Oryza</taxon>
        <taxon>Oryza meyeriana</taxon>
    </lineage>
</organism>
<sequence length="338" mass="38752">MAEPRSGSDDLGGRMNLILSKVESKIFFHKDAVVEYMDIKKLIGDLSEEKTRMEQEHHRRLVTASKELLDPVQEELDAANQELLHAKDQIMQVMEELVAAKQQLAQKCRELDQKICELEELKKKIQGTKTNNAEVHQQHHELVQSKGTKVMSSFAQQTPKKQMRTRSMCKGEKLLQANLGNGCLEHDLNAQWSARQQPMKDTTVGHCASRDDDLEIVREKLIKLPPEEANKVASELNSLWQELLNDKSWNPFHTIIVDGDCQVEVIDADDNKLQDLKMTWREGPYKSVTDALVERKEYNSDGLGIFDLWNYREGRKASLGECIEYIFDQVKQLKLVAP</sequence>
<dbReference type="Pfam" id="PF03469">
    <property type="entry name" value="XH"/>
    <property type="match status" value="1"/>
</dbReference>
<dbReference type="OrthoDB" id="1892195at2759"/>
<dbReference type="Proteomes" id="UP000479710">
    <property type="component" value="Unassembled WGS sequence"/>
</dbReference>
<comment type="caution">
    <text evidence="3">The sequence shown here is derived from an EMBL/GenBank/DDBJ whole genome shotgun (WGS) entry which is preliminary data.</text>
</comment>
<dbReference type="PANTHER" id="PTHR21596">
    <property type="entry name" value="RIBONUCLEASE P SUBUNIT P38"/>
    <property type="match status" value="1"/>
</dbReference>
<reference evidence="3 4" key="1">
    <citation type="submission" date="2019-11" db="EMBL/GenBank/DDBJ databases">
        <title>Whole genome sequence of Oryza granulata.</title>
        <authorList>
            <person name="Li W."/>
        </authorList>
    </citation>
    <scope>NUCLEOTIDE SEQUENCE [LARGE SCALE GENOMIC DNA]</scope>
    <source>
        <strain evidence="4">cv. Menghai</strain>
        <tissue evidence="3">Leaf</tissue>
    </source>
</reference>
<gene>
    <name evidence="3" type="ORF">E2562_002350</name>
</gene>
<evidence type="ECO:0000313" key="4">
    <source>
        <dbReference type="Proteomes" id="UP000479710"/>
    </source>
</evidence>
<accession>A0A6G1BJP0</accession>